<dbReference type="Gene3D" id="3.40.630.30">
    <property type="match status" value="1"/>
</dbReference>
<dbReference type="SUPFAM" id="SSF55729">
    <property type="entry name" value="Acyl-CoA N-acyltransferases (Nat)"/>
    <property type="match status" value="1"/>
</dbReference>
<dbReference type="AlphaFoldDB" id="A0A6C1C3U8"/>
<comment type="caution">
    <text evidence="1">The sequence shown here is derived from an EMBL/GenBank/DDBJ whole genome shotgun (WGS) entry which is preliminary data.</text>
</comment>
<dbReference type="PANTHER" id="PTHR43792:SF1">
    <property type="entry name" value="N-ACETYLTRANSFERASE DOMAIN-CONTAINING PROTEIN"/>
    <property type="match status" value="1"/>
</dbReference>
<dbReference type="EMBL" id="RCIY01000012">
    <property type="protein sequence ID" value="TGG88129.1"/>
    <property type="molecule type" value="Genomic_DNA"/>
</dbReference>
<keyword evidence="1" id="KW-0808">Transferase</keyword>
<sequence length="201" mass="22821">MDAFLETERLVLRPFTEDDTEDVWALDNDPQVMRFLNGGRPVSREVVRDRTMPRLLHDHPCTGTRGYWAARRKEGDVFLGWFEFRPLNEHSAAVVELGYRLTRAAWGHGYATEGARALVAKGFTELGVERVTGNTMAVNTRSRRVMEKAGLFLVRHFTGDWPEPLPGSEHGEVEYAVTSTAWAASRRSRTEPIGPRQARRP</sequence>
<proteinExistence type="predicted"/>
<dbReference type="PROSITE" id="PS51186">
    <property type="entry name" value="GNAT"/>
    <property type="match status" value="1"/>
</dbReference>
<protein>
    <submittedName>
        <fullName evidence="1">N-acetyltransferase</fullName>
    </submittedName>
</protein>
<organism evidence="1 2">
    <name type="scientific">Streptomyces albus</name>
    <dbReference type="NCBI Taxonomy" id="1888"/>
    <lineage>
        <taxon>Bacteria</taxon>
        <taxon>Bacillati</taxon>
        <taxon>Actinomycetota</taxon>
        <taxon>Actinomycetes</taxon>
        <taxon>Kitasatosporales</taxon>
        <taxon>Streptomycetaceae</taxon>
        <taxon>Streptomyces</taxon>
    </lineage>
</organism>
<dbReference type="GO" id="GO:0016747">
    <property type="term" value="F:acyltransferase activity, transferring groups other than amino-acyl groups"/>
    <property type="evidence" value="ECO:0007669"/>
    <property type="project" value="InterPro"/>
</dbReference>
<name>A0A6C1C3U8_9ACTN</name>
<dbReference type="InterPro" id="IPR000182">
    <property type="entry name" value="GNAT_dom"/>
</dbReference>
<dbReference type="InterPro" id="IPR051531">
    <property type="entry name" value="N-acetyltransferase"/>
</dbReference>
<dbReference type="Pfam" id="PF13302">
    <property type="entry name" value="Acetyltransf_3"/>
    <property type="match status" value="1"/>
</dbReference>
<evidence type="ECO:0000313" key="1">
    <source>
        <dbReference type="EMBL" id="TGG88129.1"/>
    </source>
</evidence>
<dbReference type="InterPro" id="IPR016181">
    <property type="entry name" value="Acyl_CoA_acyltransferase"/>
</dbReference>
<gene>
    <name evidence="1" type="ORF">D8771_04325</name>
</gene>
<reference evidence="1 2" key="1">
    <citation type="submission" date="2018-10" db="EMBL/GenBank/DDBJ databases">
        <title>Isolation of pseudouridimycin from Streptomyces albus DSM 40763.</title>
        <authorList>
            <person name="Rosenqvist P."/>
            <person name="Metsae-Ketelae M."/>
            <person name="Virta P."/>
        </authorList>
    </citation>
    <scope>NUCLEOTIDE SEQUENCE [LARGE SCALE GENOMIC DNA]</scope>
    <source>
        <strain evidence="1 2">DSM 40763</strain>
    </source>
</reference>
<evidence type="ECO:0000313" key="2">
    <source>
        <dbReference type="Proteomes" id="UP000298111"/>
    </source>
</evidence>
<dbReference type="RefSeq" id="WP_031176004.1">
    <property type="nucleotide sequence ID" value="NZ_BBQG01000037.1"/>
</dbReference>
<dbReference type="Proteomes" id="UP000298111">
    <property type="component" value="Unassembled WGS sequence"/>
</dbReference>
<dbReference type="GeneID" id="75182794"/>
<dbReference type="PANTHER" id="PTHR43792">
    <property type="entry name" value="GNAT FAMILY, PUTATIVE (AFU_ORTHOLOGUE AFUA_3G00765)-RELATED-RELATED"/>
    <property type="match status" value="1"/>
</dbReference>
<accession>A0A6C1C3U8</accession>